<keyword evidence="3" id="KW-0997">Cell inner membrane</keyword>
<comment type="catalytic activity">
    <reaction evidence="10">
        <text>fluoride(in) = fluoride(out)</text>
        <dbReference type="Rhea" id="RHEA:76159"/>
        <dbReference type="ChEBI" id="CHEBI:17051"/>
    </reaction>
    <physiologicalReaction direction="left-to-right" evidence="10">
        <dbReference type="Rhea" id="RHEA:76160"/>
    </physiologicalReaction>
</comment>
<accession>A0A5C6UYS3</accession>
<keyword evidence="11" id="KW-0813">Transport</keyword>
<dbReference type="PANTHER" id="PTHR28259">
    <property type="entry name" value="FLUORIDE EXPORT PROTEIN 1-RELATED"/>
    <property type="match status" value="1"/>
</dbReference>
<feature type="transmembrane region" description="Helical" evidence="11">
    <location>
        <begin position="62"/>
        <end position="80"/>
    </location>
</feature>
<dbReference type="HAMAP" id="MF_00454">
    <property type="entry name" value="FluC"/>
    <property type="match status" value="1"/>
</dbReference>
<evidence type="ECO:0000256" key="11">
    <source>
        <dbReference type="HAMAP-Rule" id="MF_00454"/>
    </source>
</evidence>
<keyword evidence="2 11" id="KW-1003">Cell membrane</keyword>
<comment type="caution">
    <text evidence="12">The sequence shown here is derived from an EMBL/GenBank/DDBJ whole genome shotgun (WGS) entry which is preliminary data.</text>
</comment>
<sequence>MGLVPSLLVFLGGGLGAFFRFGIGRMIGSTQFPWATLISNLIACLVLGVLIYLGQGNKNNQLLLVTGFCGGLSTFSTFSFETFEMLRIGNYTWAILNIVISVLCCMLILFFVFQVTAKNG</sequence>
<evidence type="ECO:0000256" key="5">
    <source>
        <dbReference type="ARBA" id="ARBA00022989"/>
    </source>
</evidence>
<dbReference type="InterPro" id="IPR003691">
    <property type="entry name" value="FluC"/>
</dbReference>
<dbReference type="GO" id="GO:0140114">
    <property type="term" value="P:cellular detoxification of fluoride"/>
    <property type="evidence" value="ECO:0007669"/>
    <property type="project" value="UniProtKB-UniRule"/>
</dbReference>
<dbReference type="RefSeq" id="WP_147014869.1">
    <property type="nucleotide sequence ID" value="NZ_VORB01000007.1"/>
</dbReference>
<dbReference type="GO" id="GO:0005886">
    <property type="term" value="C:plasma membrane"/>
    <property type="evidence" value="ECO:0007669"/>
    <property type="project" value="UniProtKB-SubCell"/>
</dbReference>
<keyword evidence="5 11" id="KW-1133">Transmembrane helix</keyword>
<evidence type="ECO:0000256" key="1">
    <source>
        <dbReference type="ARBA" id="ARBA00004651"/>
    </source>
</evidence>
<organism evidence="12 13">
    <name type="scientific">Luteibaculum oceani</name>
    <dbReference type="NCBI Taxonomy" id="1294296"/>
    <lineage>
        <taxon>Bacteria</taxon>
        <taxon>Pseudomonadati</taxon>
        <taxon>Bacteroidota</taxon>
        <taxon>Flavobacteriia</taxon>
        <taxon>Flavobacteriales</taxon>
        <taxon>Luteibaculaceae</taxon>
        <taxon>Luteibaculum</taxon>
    </lineage>
</organism>
<dbReference type="Proteomes" id="UP000321168">
    <property type="component" value="Unassembled WGS sequence"/>
</dbReference>
<proteinExistence type="inferred from homology"/>
<comment type="similarity">
    <text evidence="9 11">Belongs to the fluoride channel Fluc/FEX (TC 1.A.43) family.</text>
</comment>
<name>A0A5C6UYS3_9FLAO</name>
<keyword evidence="6 11" id="KW-0406">Ion transport</keyword>
<feature type="transmembrane region" description="Helical" evidence="11">
    <location>
        <begin position="32"/>
        <end position="53"/>
    </location>
</feature>
<dbReference type="EMBL" id="VORB01000007">
    <property type="protein sequence ID" value="TXC78447.1"/>
    <property type="molecule type" value="Genomic_DNA"/>
</dbReference>
<evidence type="ECO:0000256" key="8">
    <source>
        <dbReference type="ARBA" id="ARBA00023303"/>
    </source>
</evidence>
<feature type="binding site" evidence="11">
    <location>
        <position position="73"/>
    </location>
    <ligand>
        <name>Na(+)</name>
        <dbReference type="ChEBI" id="CHEBI:29101"/>
        <note>structural</note>
    </ligand>
</feature>
<keyword evidence="4 11" id="KW-0812">Transmembrane</keyword>
<evidence type="ECO:0000256" key="7">
    <source>
        <dbReference type="ARBA" id="ARBA00023136"/>
    </source>
</evidence>
<evidence type="ECO:0000313" key="13">
    <source>
        <dbReference type="Proteomes" id="UP000321168"/>
    </source>
</evidence>
<protein>
    <recommendedName>
        <fullName evidence="11">Fluoride-specific ion channel FluC</fullName>
    </recommendedName>
</protein>
<keyword evidence="7 11" id="KW-0472">Membrane</keyword>
<evidence type="ECO:0000313" key="12">
    <source>
        <dbReference type="EMBL" id="TXC78447.1"/>
    </source>
</evidence>
<dbReference type="PANTHER" id="PTHR28259:SF1">
    <property type="entry name" value="FLUORIDE EXPORT PROTEIN 1-RELATED"/>
    <property type="match status" value="1"/>
</dbReference>
<comment type="activity regulation">
    <text evidence="11">Na(+) is not transported, but it plays an essential structural role and its presence is essential for fluoride channel function.</text>
</comment>
<keyword evidence="8 11" id="KW-0407">Ion channel</keyword>
<evidence type="ECO:0000256" key="2">
    <source>
        <dbReference type="ARBA" id="ARBA00022475"/>
    </source>
</evidence>
<evidence type="ECO:0000256" key="4">
    <source>
        <dbReference type="ARBA" id="ARBA00022692"/>
    </source>
</evidence>
<reference evidence="12 13" key="1">
    <citation type="submission" date="2019-08" db="EMBL/GenBank/DDBJ databases">
        <title>Genome of Luteibaculum oceani JCM 18817.</title>
        <authorList>
            <person name="Bowman J.P."/>
        </authorList>
    </citation>
    <scope>NUCLEOTIDE SEQUENCE [LARGE SCALE GENOMIC DNA]</scope>
    <source>
        <strain evidence="12 13">JCM 18817</strain>
    </source>
</reference>
<keyword evidence="11" id="KW-0479">Metal-binding</keyword>
<comment type="subcellular location">
    <subcellularLocation>
        <location evidence="1 11">Cell membrane</location>
        <topology evidence="1 11">Multi-pass membrane protein</topology>
    </subcellularLocation>
</comment>
<comment type="function">
    <text evidence="11">Fluoride-specific ion channel. Important for reducing fluoride concentration in the cell, thus reducing its toxicity.</text>
</comment>
<dbReference type="NCBIfam" id="TIGR00494">
    <property type="entry name" value="crcB"/>
    <property type="match status" value="1"/>
</dbReference>
<dbReference type="Pfam" id="PF02537">
    <property type="entry name" value="CRCB"/>
    <property type="match status" value="1"/>
</dbReference>
<feature type="transmembrane region" description="Helical" evidence="11">
    <location>
        <begin position="92"/>
        <end position="113"/>
    </location>
</feature>
<evidence type="ECO:0000256" key="9">
    <source>
        <dbReference type="ARBA" id="ARBA00035120"/>
    </source>
</evidence>
<gene>
    <name evidence="11 12" type="primary">crcB</name>
    <name evidence="11" type="synonym">fluC</name>
    <name evidence="12" type="ORF">FRX97_08940</name>
</gene>
<dbReference type="GO" id="GO:0062054">
    <property type="term" value="F:fluoride channel activity"/>
    <property type="evidence" value="ECO:0007669"/>
    <property type="project" value="UniProtKB-UniRule"/>
</dbReference>
<dbReference type="GO" id="GO:0046872">
    <property type="term" value="F:metal ion binding"/>
    <property type="evidence" value="ECO:0007669"/>
    <property type="project" value="UniProtKB-KW"/>
</dbReference>
<dbReference type="OrthoDB" id="5148600at2"/>
<evidence type="ECO:0000256" key="6">
    <source>
        <dbReference type="ARBA" id="ARBA00023065"/>
    </source>
</evidence>
<feature type="binding site" evidence="11">
    <location>
        <position position="70"/>
    </location>
    <ligand>
        <name>Na(+)</name>
        <dbReference type="ChEBI" id="CHEBI:29101"/>
        <note>structural</note>
    </ligand>
</feature>
<evidence type="ECO:0000256" key="10">
    <source>
        <dbReference type="ARBA" id="ARBA00035585"/>
    </source>
</evidence>
<evidence type="ECO:0000256" key="3">
    <source>
        <dbReference type="ARBA" id="ARBA00022519"/>
    </source>
</evidence>
<dbReference type="AlphaFoldDB" id="A0A5C6UYS3"/>
<keyword evidence="13" id="KW-1185">Reference proteome</keyword>
<keyword evidence="11" id="KW-0915">Sodium</keyword>